<feature type="compositionally biased region" description="Basic and acidic residues" evidence="1">
    <location>
        <begin position="1"/>
        <end position="16"/>
    </location>
</feature>
<keyword evidence="3" id="KW-1185">Reference proteome</keyword>
<dbReference type="EMBL" id="JAINUG010000115">
    <property type="protein sequence ID" value="KAJ8395541.1"/>
    <property type="molecule type" value="Genomic_DNA"/>
</dbReference>
<feature type="compositionally biased region" description="Basic and acidic residues" evidence="1">
    <location>
        <begin position="77"/>
        <end position="89"/>
    </location>
</feature>
<feature type="region of interest" description="Disordered" evidence="1">
    <location>
        <begin position="1"/>
        <end position="20"/>
    </location>
</feature>
<evidence type="ECO:0000313" key="3">
    <source>
        <dbReference type="Proteomes" id="UP001221898"/>
    </source>
</evidence>
<feature type="region of interest" description="Disordered" evidence="1">
    <location>
        <begin position="66"/>
        <end position="89"/>
    </location>
</feature>
<evidence type="ECO:0000313" key="2">
    <source>
        <dbReference type="EMBL" id="KAJ8395541.1"/>
    </source>
</evidence>
<dbReference type="Proteomes" id="UP001221898">
    <property type="component" value="Unassembled WGS sequence"/>
</dbReference>
<gene>
    <name evidence="2" type="ORF">AAFF_G00030220</name>
</gene>
<reference evidence="2" key="1">
    <citation type="journal article" date="2023" name="Science">
        <title>Genome structures resolve the early diversification of teleost fishes.</title>
        <authorList>
            <person name="Parey E."/>
            <person name="Louis A."/>
            <person name="Montfort J."/>
            <person name="Bouchez O."/>
            <person name="Roques C."/>
            <person name="Iampietro C."/>
            <person name="Lluch J."/>
            <person name="Castinel A."/>
            <person name="Donnadieu C."/>
            <person name="Desvignes T."/>
            <person name="Floi Bucao C."/>
            <person name="Jouanno E."/>
            <person name="Wen M."/>
            <person name="Mejri S."/>
            <person name="Dirks R."/>
            <person name="Jansen H."/>
            <person name="Henkel C."/>
            <person name="Chen W.J."/>
            <person name="Zahm M."/>
            <person name="Cabau C."/>
            <person name="Klopp C."/>
            <person name="Thompson A.W."/>
            <person name="Robinson-Rechavi M."/>
            <person name="Braasch I."/>
            <person name="Lecointre G."/>
            <person name="Bobe J."/>
            <person name="Postlethwait J.H."/>
            <person name="Berthelot C."/>
            <person name="Roest Crollius H."/>
            <person name="Guiguen Y."/>
        </authorList>
    </citation>
    <scope>NUCLEOTIDE SEQUENCE</scope>
    <source>
        <strain evidence="2">NC1722</strain>
    </source>
</reference>
<evidence type="ECO:0000256" key="1">
    <source>
        <dbReference type="SAM" id="MobiDB-lite"/>
    </source>
</evidence>
<sequence length="89" mass="10028">MNGTGAEKEHKAENVSEKGTNITRLCFHPVTAMLRKYSSPFSGKQQCRCAHLTVRARRVRAEFRRPYSAPPGAGRVTTEEAGDKRRIRL</sequence>
<organism evidence="2 3">
    <name type="scientific">Aldrovandia affinis</name>
    <dbReference type="NCBI Taxonomy" id="143900"/>
    <lineage>
        <taxon>Eukaryota</taxon>
        <taxon>Metazoa</taxon>
        <taxon>Chordata</taxon>
        <taxon>Craniata</taxon>
        <taxon>Vertebrata</taxon>
        <taxon>Euteleostomi</taxon>
        <taxon>Actinopterygii</taxon>
        <taxon>Neopterygii</taxon>
        <taxon>Teleostei</taxon>
        <taxon>Notacanthiformes</taxon>
        <taxon>Halosauridae</taxon>
        <taxon>Aldrovandia</taxon>
    </lineage>
</organism>
<proteinExistence type="predicted"/>
<comment type="caution">
    <text evidence="2">The sequence shown here is derived from an EMBL/GenBank/DDBJ whole genome shotgun (WGS) entry which is preliminary data.</text>
</comment>
<dbReference type="AlphaFoldDB" id="A0AAD7S680"/>
<accession>A0AAD7S680</accession>
<name>A0AAD7S680_9TELE</name>
<protein>
    <submittedName>
        <fullName evidence="2">Uncharacterized protein</fullName>
    </submittedName>
</protein>